<feature type="non-terminal residue" evidence="2">
    <location>
        <position position="1"/>
    </location>
</feature>
<protein>
    <submittedName>
        <fullName evidence="2">Uncharacterized protein</fullName>
    </submittedName>
</protein>
<comment type="caution">
    <text evidence="2">The sequence shown here is derived from an EMBL/GenBank/DDBJ whole genome shotgun (WGS) entry which is preliminary data.</text>
</comment>
<accession>A0AAW5JPC4</accession>
<dbReference type="Proteomes" id="UP001204562">
    <property type="component" value="Unassembled WGS sequence"/>
</dbReference>
<feature type="non-terminal residue" evidence="2">
    <location>
        <position position="133"/>
    </location>
</feature>
<name>A0AAW5JPC4_9FIRM</name>
<gene>
    <name evidence="2" type="ORF">NE579_15995</name>
</gene>
<organism evidence="2 3">
    <name type="scientific">Intestinimonas massiliensis</name>
    <name type="common">ex Afouda et al. 2020</name>
    <dbReference type="NCBI Taxonomy" id="1673721"/>
    <lineage>
        <taxon>Bacteria</taxon>
        <taxon>Bacillati</taxon>
        <taxon>Bacillota</taxon>
        <taxon>Clostridia</taxon>
        <taxon>Eubacteriales</taxon>
        <taxon>Intestinimonas</taxon>
    </lineage>
</organism>
<feature type="region of interest" description="Disordered" evidence="1">
    <location>
        <begin position="59"/>
        <end position="100"/>
    </location>
</feature>
<evidence type="ECO:0000256" key="1">
    <source>
        <dbReference type="SAM" id="MobiDB-lite"/>
    </source>
</evidence>
<dbReference type="AlphaFoldDB" id="A0AAW5JPC4"/>
<feature type="compositionally biased region" description="Low complexity" evidence="1">
    <location>
        <begin position="59"/>
        <end position="74"/>
    </location>
</feature>
<sequence>VKNGSTLLDNLLLFYRRGAGFVHTGASTGSSQMATEQALYGLAAAQRAREGRSSLYRMGDAAPAAGTSGSAPEGGPAGRDPAVRPQPVTAPGVTFPDLSGHADRAAVEALAARVMAPSGRNRPSSPPVMMPRA</sequence>
<evidence type="ECO:0000313" key="3">
    <source>
        <dbReference type="Proteomes" id="UP001204562"/>
    </source>
</evidence>
<proteinExistence type="predicted"/>
<dbReference type="EMBL" id="JANFYS010000130">
    <property type="protein sequence ID" value="MCQ4771921.1"/>
    <property type="molecule type" value="Genomic_DNA"/>
</dbReference>
<reference evidence="2" key="1">
    <citation type="submission" date="2022-06" db="EMBL/GenBank/DDBJ databases">
        <title>Isolation of gut microbiota from human fecal samples.</title>
        <authorList>
            <person name="Pamer E.G."/>
            <person name="Barat B."/>
            <person name="Waligurski E."/>
            <person name="Medina S."/>
            <person name="Paddock L."/>
            <person name="Mostad J."/>
        </authorList>
    </citation>
    <scope>NUCLEOTIDE SEQUENCE</scope>
    <source>
        <strain evidence="2">DFI.9.91</strain>
    </source>
</reference>
<evidence type="ECO:0000313" key="2">
    <source>
        <dbReference type="EMBL" id="MCQ4771921.1"/>
    </source>
</evidence>